<dbReference type="PANTHER" id="PTHR46180">
    <property type="entry name" value="VINCULIN"/>
    <property type="match status" value="1"/>
</dbReference>
<evidence type="ECO:0000313" key="16">
    <source>
        <dbReference type="Proteomes" id="UP000887567"/>
    </source>
</evidence>
<organism evidence="15 16">
    <name type="scientific">Exaiptasia diaphana</name>
    <name type="common">Tropical sea anemone</name>
    <name type="synonym">Aiptasia pulchella</name>
    <dbReference type="NCBI Taxonomy" id="2652724"/>
    <lineage>
        <taxon>Eukaryota</taxon>
        <taxon>Metazoa</taxon>
        <taxon>Cnidaria</taxon>
        <taxon>Anthozoa</taxon>
        <taxon>Hexacorallia</taxon>
        <taxon>Actiniaria</taxon>
        <taxon>Aiptasiidae</taxon>
        <taxon>Exaiptasia</taxon>
    </lineage>
</organism>
<dbReference type="Gene3D" id="1.20.120.810">
    <property type="entry name" value="Vinculin, Vh2 four-helix bundle"/>
    <property type="match status" value="3"/>
</dbReference>
<keyword evidence="9" id="KW-0130">Cell adhesion</keyword>
<evidence type="ECO:0000256" key="7">
    <source>
        <dbReference type="ARBA" id="ARBA00022490"/>
    </source>
</evidence>
<evidence type="ECO:0000256" key="3">
    <source>
        <dbReference type="ARBA" id="ARBA00004536"/>
    </source>
</evidence>
<dbReference type="OrthoDB" id="29742at2759"/>
<evidence type="ECO:0000256" key="11">
    <source>
        <dbReference type="ARBA" id="ARBA00023136"/>
    </source>
</evidence>
<dbReference type="PROSITE" id="PS00664">
    <property type="entry name" value="VINCULIN_2"/>
    <property type="match status" value="1"/>
</dbReference>
<keyword evidence="7" id="KW-0963">Cytoplasm</keyword>
<keyword evidence="13" id="KW-0206">Cytoskeleton</keyword>
<dbReference type="SUPFAM" id="SSF47220">
    <property type="entry name" value="alpha-catenin/vinculin-like"/>
    <property type="match status" value="5"/>
</dbReference>
<dbReference type="RefSeq" id="XP_020892500.1">
    <property type="nucleotide sequence ID" value="XM_021036841.2"/>
</dbReference>
<dbReference type="KEGG" id="epa:110231790"/>
<dbReference type="InterPro" id="IPR006077">
    <property type="entry name" value="Vinculin/catenin"/>
</dbReference>
<evidence type="ECO:0000313" key="15">
    <source>
        <dbReference type="EnsemblMetazoa" id="XP_020892500.1"/>
    </source>
</evidence>
<dbReference type="GO" id="GO:0005198">
    <property type="term" value="F:structural molecule activity"/>
    <property type="evidence" value="ECO:0007669"/>
    <property type="project" value="InterPro"/>
</dbReference>
<dbReference type="OMA" id="ANNLCEL"/>
<dbReference type="GO" id="GO:0005912">
    <property type="term" value="C:adherens junction"/>
    <property type="evidence" value="ECO:0007669"/>
    <property type="project" value="UniProtKB-SubCell"/>
</dbReference>
<feature type="region of interest" description="Disordered" evidence="14">
    <location>
        <begin position="631"/>
        <end position="683"/>
    </location>
</feature>
<comment type="similarity">
    <text evidence="4">Belongs to the vinculin/alpha-catenin family.</text>
</comment>
<keyword evidence="16" id="KW-1185">Reference proteome</keyword>
<evidence type="ECO:0000256" key="12">
    <source>
        <dbReference type="ARBA" id="ARBA00023203"/>
    </source>
</evidence>
<evidence type="ECO:0000256" key="8">
    <source>
        <dbReference type="ARBA" id="ARBA00022737"/>
    </source>
</evidence>
<dbReference type="Gene3D" id="1.20.120.230">
    <property type="entry name" value="Alpha-catenin/vinculin-like"/>
    <property type="match status" value="1"/>
</dbReference>
<dbReference type="EnsemblMetazoa" id="XM_021036841.2">
    <property type="protein sequence ID" value="XP_020892500.1"/>
    <property type="gene ID" value="LOC110231790"/>
</dbReference>
<evidence type="ECO:0000256" key="2">
    <source>
        <dbReference type="ARBA" id="ARBA00004413"/>
    </source>
</evidence>
<name>A0A913WQC0_EXADI</name>
<evidence type="ECO:0000256" key="13">
    <source>
        <dbReference type="ARBA" id="ARBA00023212"/>
    </source>
</evidence>
<evidence type="ECO:0000256" key="9">
    <source>
        <dbReference type="ARBA" id="ARBA00022889"/>
    </source>
</evidence>
<proteinExistence type="inferred from homology"/>
<dbReference type="InterPro" id="IPR000633">
    <property type="entry name" value="Vinculin_CS"/>
</dbReference>
<keyword evidence="10" id="KW-0965">Cell junction</keyword>
<keyword evidence="8" id="KW-0677">Repeat</keyword>
<dbReference type="AlphaFoldDB" id="A0A913WQC0"/>
<evidence type="ECO:0000256" key="14">
    <source>
        <dbReference type="SAM" id="MobiDB-lite"/>
    </source>
</evidence>
<evidence type="ECO:0000256" key="6">
    <source>
        <dbReference type="ARBA" id="ARBA00022475"/>
    </source>
</evidence>
<dbReference type="PRINTS" id="PR00806">
    <property type="entry name" value="VINCULIN"/>
</dbReference>
<evidence type="ECO:0000256" key="5">
    <source>
        <dbReference type="ARBA" id="ARBA00014125"/>
    </source>
</evidence>
<evidence type="ECO:0000256" key="10">
    <source>
        <dbReference type="ARBA" id="ARBA00022949"/>
    </source>
</evidence>
<feature type="compositionally biased region" description="Pro residues" evidence="14">
    <location>
        <begin position="639"/>
        <end position="648"/>
    </location>
</feature>
<comment type="subcellular location">
    <subcellularLocation>
        <location evidence="3">Cell junction</location>
        <location evidence="3">Adherens junction</location>
    </subcellularLocation>
    <subcellularLocation>
        <location evidence="2">Cell membrane</location>
        <topology evidence="2">Peripheral membrane protein</topology>
        <orientation evidence="2">Cytoplasmic side</orientation>
    </subcellularLocation>
    <subcellularLocation>
        <location evidence="1">Cytoplasm</location>
        <location evidence="1">Cytoskeleton</location>
    </subcellularLocation>
</comment>
<dbReference type="GO" id="GO:0005886">
    <property type="term" value="C:plasma membrane"/>
    <property type="evidence" value="ECO:0007669"/>
    <property type="project" value="UniProtKB-SubCell"/>
</dbReference>
<reference evidence="15" key="1">
    <citation type="submission" date="2022-11" db="UniProtKB">
        <authorList>
            <consortium name="EnsemblMetazoa"/>
        </authorList>
    </citation>
    <scope>IDENTIFICATION</scope>
</reference>
<evidence type="ECO:0000256" key="1">
    <source>
        <dbReference type="ARBA" id="ARBA00004245"/>
    </source>
</evidence>
<keyword evidence="12" id="KW-0009">Actin-binding</keyword>
<keyword evidence="6" id="KW-1003">Cell membrane</keyword>
<dbReference type="GO" id="GO:0015629">
    <property type="term" value="C:actin cytoskeleton"/>
    <property type="evidence" value="ECO:0007669"/>
    <property type="project" value="InterPro"/>
</dbReference>
<dbReference type="Proteomes" id="UP000887567">
    <property type="component" value="Unplaced"/>
</dbReference>
<dbReference type="GeneID" id="110231790"/>
<dbReference type="InterPro" id="IPR036723">
    <property type="entry name" value="Alpha-catenin/vinculin-like_sf"/>
</dbReference>
<protein>
    <recommendedName>
        <fullName evidence="5">Vinculin</fullName>
    </recommendedName>
</protein>
<dbReference type="InterPro" id="IPR017997">
    <property type="entry name" value="Vinculin"/>
</dbReference>
<dbReference type="GO" id="GO:0007155">
    <property type="term" value="P:cell adhesion"/>
    <property type="evidence" value="ECO:0007669"/>
    <property type="project" value="UniProtKB-KW"/>
</dbReference>
<keyword evidence="11" id="KW-0472">Membrane</keyword>
<evidence type="ECO:0000256" key="4">
    <source>
        <dbReference type="ARBA" id="ARBA00008376"/>
    </source>
</evidence>
<dbReference type="GO" id="GO:0051015">
    <property type="term" value="F:actin filament binding"/>
    <property type="evidence" value="ECO:0007669"/>
    <property type="project" value="InterPro"/>
</dbReference>
<dbReference type="Pfam" id="PF01044">
    <property type="entry name" value="Vinculin"/>
    <property type="match status" value="2"/>
</dbReference>
<accession>A0A913WQC0</accession>
<sequence length="868" mass="96593">MPVFHTKTIESILDPVAQQVSQLVIFHEEGEDGRAMPDLSMPIKAVGAAVANLVKVGQQTAANSKDKILRQEMPLAFNRVEESSTFLVEASHILKDDPFSSVARKKLIDGARGILSGTSALLLTLDEAEVRKILRVCKGLLEYFPVAEMVDEMADLRTFVTNLTPGITSLAKQVEERAEELTHHEHRDILKTCIGKVKHLVPLLISAMKTFVKSPMGAGRPEAQENRNFIITKICSEITEIMRVLQLTSAEENKGDDPLYDMKKAVSVFDSKFDRAKDWIGDATCDASGLGEKAVRECIQQGRTMANVCQDPHKTMIQKCCDDLDKLMEELASLRSQGKGTTPRGLEISREVGRELNNLRTIMDDAVQHQGISGVKKPATSFAGKMEQAQQWLQNPSGDHTGIGERAIRQCIQDARNVAEKCSGPERMELLKLCNELENLTNELSELKRRGLGNSPQARALAGKIANKLDELHRKTQRAIANQVAQDFLDPLGHLKQLEKAARVPRAADTLQLIEACEEAINRDVLACDTALTQENPQMVVAKTSNIARMAKRIGKIVSAEAENTEDPELRMKLETMSRNVQDLISPLAIEAKSVVSNIKDRQGHGRLRAAMRRLQNNVSDIRKVFIDRASQSEEDDFPPPPPPPPPQMEDLSLSERAPPRPPLPREETTQAPPRPPPPVIEPAVDMNVQNMLECPPEDNRIAMAASNLHKEILKWEEQGNDMIQAAKKMAILFAKMSKYMRDEEEGQPHSKKELIELAKEIANASKEIVKLGHKAFDKCNDKRLKSNMQQTIDRIPTISTQLKIVSTVKATMIGSQELEEDREATETLVGCAENLMSAVRQTVRETEAASVKMRTDAGLVMHWRKKH</sequence>